<accession>A7RN10</accession>
<dbReference type="InParanoid" id="A7RN10"/>
<dbReference type="EMBL" id="DS469521">
    <property type="protein sequence ID" value="EDO47242.1"/>
    <property type="molecule type" value="Genomic_DNA"/>
</dbReference>
<feature type="compositionally biased region" description="Polar residues" evidence="1">
    <location>
        <begin position="94"/>
        <end position="118"/>
    </location>
</feature>
<feature type="region of interest" description="Disordered" evidence="1">
    <location>
        <begin position="241"/>
        <end position="299"/>
    </location>
</feature>
<proteinExistence type="predicted"/>
<feature type="region of interest" description="Disordered" evidence="1">
    <location>
        <begin position="386"/>
        <end position="407"/>
    </location>
</feature>
<feature type="compositionally biased region" description="Low complexity" evidence="1">
    <location>
        <begin position="878"/>
        <end position="893"/>
    </location>
</feature>
<evidence type="ECO:0000256" key="1">
    <source>
        <dbReference type="SAM" id="MobiDB-lite"/>
    </source>
</evidence>
<gene>
    <name evidence="2" type="ORF">NEMVEDRAFT_v1g199535</name>
</gene>
<organism evidence="2 3">
    <name type="scientific">Nematostella vectensis</name>
    <name type="common">Starlet sea anemone</name>
    <dbReference type="NCBI Taxonomy" id="45351"/>
    <lineage>
        <taxon>Eukaryota</taxon>
        <taxon>Metazoa</taxon>
        <taxon>Cnidaria</taxon>
        <taxon>Anthozoa</taxon>
        <taxon>Hexacorallia</taxon>
        <taxon>Actiniaria</taxon>
        <taxon>Edwardsiidae</taxon>
        <taxon>Nematostella</taxon>
    </lineage>
</organism>
<feature type="compositionally biased region" description="Polar residues" evidence="1">
    <location>
        <begin position="177"/>
        <end position="195"/>
    </location>
</feature>
<protein>
    <submittedName>
        <fullName evidence="2">Uncharacterized protein</fullName>
    </submittedName>
</protein>
<feature type="compositionally biased region" description="Polar residues" evidence="1">
    <location>
        <begin position="593"/>
        <end position="608"/>
    </location>
</feature>
<feature type="compositionally biased region" description="Pro residues" evidence="1">
    <location>
        <begin position="126"/>
        <end position="141"/>
    </location>
</feature>
<feature type="region of interest" description="Disordered" evidence="1">
    <location>
        <begin position="758"/>
        <end position="841"/>
    </location>
</feature>
<feature type="compositionally biased region" description="Polar residues" evidence="1">
    <location>
        <begin position="145"/>
        <end position="155"/>
    </location>
</feature>
<reference evidence="2 3" key="1">
    <citation type="journal article" date="2007" name="Science">
        <title>Sea anemone genome reveals ancestral eumetazoan gene repertoire and genomic organization.</title>
        <authorList>
            <person name="Putnam N.H."/>
            <person name="Srivastava M."/>
            <person name="Hellsten U."/>
            <person name="Dirks B."/>
            <person name="Chapman J."/>
            <person name="Salamov A."/>
            <person name="Terry A."/>
            <person name="Shapiro H."/>
            <person name="Lindquist E."/>
            <person name="Kapitonov V.V."/>
            <person name="Jurka J."/>
            <person name="Genikhovich G."/>
            <person name="Grigoriev I.V."/>
            <person name="Lucas S.M."/>
            <person name="Steele R.E."/>
            <person name="Finnerty J.R."/>
            <person name="Technau U."/>
            <person name="Martindale M.Q."/>
            <person name="Rokhsar D.S."/>
        </authorList>
    </citation>
    <scope>NUCLEOTIDE SEQUENCE [LARGE SCALE GENOMIC DNA]</scope>
    <source>
        <strain evidence="3">CH2 X CH6</strain>
    </source>
</reference>
<feature type="region of interest" description="Disordered" evidence="1">
    <location>
        <begin position="35"/>
        <end position="195"/>
    </location>
</feature>
<evidence type="ECO:0000313" key="3">
    <source>
        <dbReference type="Proteomes" id="UP000001593"/>
    </source>
</evidence>
<feature type="compositionally biased region" description="Polar residues" evidence="1">
    <location>
        <begin position="662"/>
        <end position="681"/>
    </location>
</feature>
<feature type="compositionally biased region" description="Acidic residues" evidence="1">
    <location>
        <begin position="816"/>
        <end position="826"/>
    </location>
</feature>
<feature type="region of interest" description="Disordered" evidence="1">
    <location>
        <begin position="878"/>
        <end position="981"/>
    </location>
</feature>
<dbReference type="AlphaFoldDB" id="A7RN10"/>
<feature type="compositionally biased region" description="Acidic residues" evidence="1">
    <location>
        <begin position="520"/>
        <end position="539"/>
    </location>
</feature>
<dbReference type="Proteomes" id="UP000001593">
    <property type="component" value="Unassembled WGS sequence"/>
</dbReference>
<name>A7RN10_NEMVE</name>
<feature type="compositionally biased region" description="Polar residues" evidence="1">
    <location>
        <begin position="500"/>
        <end position="519"/>
    </location>
</feature>
<sequence>MFSFFKKTLNFTANVVSGGLWEEYKDPIQREGRPWLQDVPKMEPYPSRAYQDSPLATPFYEDQPLHHEPELMEQEDGWDEWPEWEENEEDSWTGEFQGNNTQQRQSNGHFTPLENSYQPVELFAPNSPPKPQQNQPKPPKPSNKTVKQAAQTPSKPSFLWDAPTPTSAPPASAPPKAQSTQGMSSGTSEQPWFSPANTVTAFGAKLASSLFGPITNENSLFGGAQPTQLFGQPTKVDTVNLAHGQDQRRQGQHFTPPLTNQQHVPATSDPKGFFDQQGSQASERTGTAPPKSTANFFNSLPQQSSRAGFFGEEKSHTPSVSVPPPAPKSFFGQSEKDRHIVNGKTASEESAASFFGPTSKLGSEGTVNKPAKTAADFFNQVHDKQSGASIFGGDEKPSKTPPPTNSKGFNPLFSQHASQARPKSANFFNQVGGSKLGADFFGGEEVEPAKAGGTGHLFAKKANAQKFPVTLNPFNISIQLASSINNRPIYCIVVSPPSMQPSTQQVEKTAPVSTHSNQEIVEEPEESDNDVPPLEEAELEPGVPTLFRAGGDSAVGASWDQQPAAPSASYPGADTTMATPWDKHSSAPAEFHQVSNTNTPWEDQSTAPVESGLAAPWDEQPSAYTGSHPVENTVAAPLEDQSAAPVESHPVADSAVGAGWDEQTTSPPKSLPDKQSTTTIESHPVVDSIMAAPWDEQTTSSAESHPVVDSIMAAPWDEQTTSSAESHPVVDSTVAAPWDHEAGNMSHPVRDTTITAHGYQEPNEPTVSHTISNPAMAAPWGQQPANAPLEFPPSSEEEHDGLAATEPGVDASSGFWDEESADELDVDASSSSSQNPFSQQATFNPVTSSAVLEAFAPTVSSIDPSPTFTDEPTLEHTPAAAAATEPAPSITEESSADDKVDKEPVTYAESVVSEEPSLAASIQPMVEPAFPAEEPAPQVPPPVSHEVPTAGGPVSDQDEWPPLMPAGTTVDQRNLLPKEGPKGIPFSWASVSTPPVGFPPKQVKTSAWDVADNLDPFNQGMSIFASNK</sequence>
<keyword evidence="3" id="KW-1185">Reference proteome</keyword>
<evidence type="ECO:0000313" key="2">
    <source>
        <dbReference type="EMBL" id="EDO47242.1"/>
    </source>
</evidence>
<feature type="region of interest" description="Disordered" evidence="1">
    <location>
        <begin position="500"/>
        <end position="685"/>
    </location>
</feature>
<feature type="compositionally biased region" description="Polar residues" evidence="1">
    <location>
        <begin position="763"/>
        <end position="773"/>
    </location>
</feature>
<dbReference type="HOGENOM" id="CLU_294797_0_0_1"/>
<feature type="compositionally biased region" description="Polar residues" evidence="1">
    <location>
        <begin position="276"/>
        <end position="299"/>
    </location>
</feature>
<feature type="compositionally biased region" description="Acidic residues" evidence="1">
    <location>
        <begin position="71"/>
        <end position="92"/>
    </location>
</feature>
<feature type="compositionally biased region" description="Low complexity" evidence="1">
    <location>
        <begin position="924"/>
        <end position="936"/>
    </location>
</feature>